<evidence type="ECO:0000313" key="1">
    <source>
        <dbReference type="EMBL" id="TXR55506.1"/>
    </source>
</evidence>
<dbReference type="OrthoDB" id="1290722at2"/>
<sequence length="623" mass="64524">MSVPLPTAAQRDEEFAAAVASALADDVARVLAEDPGEAARLAHRPLAARVRALVVASVLGVGGSAEELLTRALPLLAALRARQNPSGLFAGGDNVDSPPDSAFSINDLADAALLLDRWDAPAGAPASAAARVREGLAELLDALTPPLLVGGVHTPNHRWELSAALGRLLRLSPPEPTASALRTRIGQWLAEGVDVDADGLFSERSANYAAAVSDPSLLLLADVLDRPDLLAVVESSLDALLDLLLPDGAVETVHSRRQDQRRSDFPLAAFAVPLRAVAVATGRGDLAWAARRAVAQGLHAAGSHDDLDGAAAAAALLLDPRVGSPLPADAPPPTRRRRTFGCGLVVDHRPGAAVVVAANSDHAEHRRICSGLAVNPTVLRALAGRAVLDSVRLSRTFFGLGPFRPADLGQGGETLHLREEVSAAYYQPLAPPLLDADGVYAVQDDGRFSAAMAFAQRERDEVRLTTSVDVLLTDGGAELVVDVVSAPAGPSVDWLLELALRPEADGRLGAGSAEQFVALPDGRHLLAGEPGAVATWTVGDDALRVEVVEASGALTAAGATAAPGGVAAYEPGEDYGHLGGTDAMGARGSELLVLAGSTPSRLRLRVELMPGFRTGDHELAQRP</sequence>
<gene>
    <name evidence="1" type="ORF">FMM08_14455</name>
</gene>
<evidence type="ECO:0008006" key="3">
    <source>
        <dbReference type="Google" id="ProtNLM"/>
    </source>
</evidence>
<dbReference type="EMBL" id="VKAC01000008">
    <property type="protein sequence ID" value="TXR55506.1"/>
    <property type="molecule type" value="Genomic_DNA"/>
</dbReference>
<keyword evidence="2" id="KW-1185">Reference proteome</keyword>
<dbReference type="Proteomes" id="UP000321234">
    <property type="component" value="Unassembled WGS sequence"/>
</dbReference>
<protein>
    <recommendedName>
        <fullName evidence="3">Heparinase II/III-like protein</fullName>
    </recommendedName>
</protein>
<reference evidence="1 2" key="1">
    <citation type="submission" date="2019-07" db="EMBL/GenBank/DDBJ databases">
        <title>Quadrisphaera sp. strain DD2A genome sequencing and assembly.</title>
        <authorList>
            <person name="Kim I."/>
        </authorList>
    </citation>
    <scope>NUCLEOTIDE SEQUENCE [LARGE SCALE GENOMIC DNA]</scope>
    <source>
        <strain evidence="1 2">DD2A</strain>
    </source>
</reference>
<dbReference type="RefSeq" id="WP_147927082.1">
    <property type="nucleotide sequence ID" value="NZ_VKAC01000008.1"/>
</dbReference>
<proteinExistence type="predicted"/>
<organism evidence="1 2">
    <name type="scientific">Quadrisphaera setariae</name>
    <dbReference type="NCBI Taxonomy" id="2593304"/>
    <lineage>
        <taxon>Bacteria</taxon>
        <taxon>Bacillati</taxon>
        <taxon>Actinomycetota</taxon>
        <taxon>Actinomycetes</taxon>
        <taxon>Kineosporiales</taxon>
        <taxon>Kineosporiaceae</taxon>
        <taxon>Quadrisphaera</taxon>
    </lineage>
</organism>
<dbReference type="AlphaFoldDB" id="A0A5C8ZF14"/>
<accession>A0A5C8ZF14</accession>
<comment type="caution">
    <text evidence="1">The sequence shown here is derived from an EMBL/GenBank/DDBJ whole genome shotgun (WGS) entry which is preliminary data.</text>
</comment>
<evidence type="ECO:0000313" key="2">
    <source>
        <dbReference type="Proteomes" id="UP000321234"/>
    </source>
</evidence>
<name>A0A5C8ZF14_9ACTN</name>